<reference evidence="1" key="1">
    <citation type="submission" date="2013-10" db="EMBL/GenBank/DDBJ databases">
        <title>Genomic analysis of the causative agents of coccidiosis in chickens.</title>
        <authorList>
            <person name="Reid A.J."/>
            <person name="Blake D."/>
            <person name="Billington K."/>
            <person name="Browne H."/>
            <person name="Dunn M."/>
            <person name="Hung S."/>
            <person name="Kawahara F."/>
            <person name="Miranda-Saavedra D."/>
            <person name="Mourier T."/>
            <person name="Nagra H."/>
            <person name="Otto T.D."/>
            <person name="Rawlings N."/>
            <person name="Sanchez A."/>
            <person name="Sanders M."/>
            <person name="Subramaniam C."/>
            <person name="Tay Y."/>
            <person name="Dear P."/>
            <person name="Doerig C."/>
            <person name="Gruber A."/>
            <person name="Parkinson J."/>
            <person name="Shirley M."/>
            <person name="Wan K.L."/>
            <person name="Berriman M."/>
            <person name="Tomley F."/>
            <person name="Pain A."/>
        </authorList>
    </citation>
    <scope>NUCLEOTIDE SEQUENCE [LARGE SCALE GENOMIC DNA]</scope>
    <source>
        <strain evidence="1">Houghton</strain>
    </source>
</reference>
<evidence type="ECO:0000313" key="2">
    <source>
        <dbReference type="Proteomes" id="UP000030754"/>
    </source>
</evidence>
<evidence type="ECO:0000313" key="1">
    <source>
        <dbReference type="EMBL" id="CDJ61993.1"/>
    </source>
</evidence>
<keyword evidence="2" id="KW-1185">Reference proteome</keyword>
<protein>
    <submittedName>
        <fullName evidence="1">Uncharacterized protein</fullName>
    </submittedName>
</protein>
<dbReference type="EMBL" id="HG722312">
    <property type="protein sequence ID" value="CDJ61993.1"/>
    <property type="molecule type" value="Genomic_DNA"/>
</dbReference>
<gene>
    <name evidence="1" type="ORF">ENH_00000420</name>
</gene>
<organism evidence="1 2">
    <name type="scientific">Eimeria necatrix</name>
    <dbReference type="NCBI Taxonomy" id="51315"/>
    <lineage>
        <taxon>Eukaryota</taxon>
        <taxon>Sar</taxon>
        <taxon>Alveolata</taxon>
        <taxon>Apicomplexa</taxon>
        <taxon>Conoidasida</taxon>
        <taxon>Coccidia</taxon>
        <taxon>Eucoccidiorida</taxon>
        <taxon>Eimeriorina</taxon>
        <taxon>Eimeriidae</taxon>
        <taxon>Eimeria</taxon>
    </lineage>
</organism>
<dbReference type="Proteomes" id="UP000030754">
    <property type="component" value="Unassembled WGS sequence"/>
</dbReference>
<accession>U6MG08</accession>
<dbReference type="OrthoDB" id="433917at2759"/>
<dbReference type="AlphaFoldDB" id="U6MG08"/>
<name>U6MG08_9EIME</name>
<dbReference type="GeneID" id="25470241"/>
<dbReference type="VEuPathDB" id="ToxoDB:ENH_00000420"/>
<proteinExistence type="predicted"/>
<sequence>MLLWLLLVNYGSHHRDLILRLCSTKVQQKYPQLKVSWELLDYDAAASVEVTLVNGQTHKQLLEGYSSAQRREIIDKWRFSASLEPWEEVLAPKPPATAAATAAPQGDKPK</sequence>
<reference evidence="1" key="2">
    <citation type="submission" date="2013-10" db="EMBL/GenBank/DDBJ databases">
        <authorList>
            <person name="Aslett M."/>
        </authorList>
    </citation>
    <scope>NUCLEOTIDE SEQUENCE [LARGE SCALE GENOMIC DNA]</scope>
    <source>
        <strain evidence="1">Houghton</strain>
    </source>
</reference>
<dbReference type="RefSeq" id="XP_013439355.1">
    <property type="nucleotide sequence ID" value="XM_013583901.1"/>
</dbReference>